<dbReference type="Proteomes" id="UP000779070">
    <property type="component" value="Unassembled WGS sequence"/>
</dbReference>
<keyword evidence="3" id="KW-1185">Reference proteome</keyword>
<protein>
    <submittedName>
        <fullName evidence="2">Uncharacterized protein</fullName>
    </submittedName>
</protein>
<keyword evidence="1" id="KW-0472">Membrane</keyword>
<keyword evidence="1" id="KW-1133">Transmembrane helix</keyword>
<organism evidence="2 3">
    <name type="scientific">Vibrio neptunius</name>
    <dbReference type="NCBI Taxonomy" id="170651"/>
    <lineage>
        <taxon>Bacteria</taxon>
        <taxon>Pseudomonadati</taxon>
        <taxon>Pseudomonadota</taxon>
        <taxon>Gammaproteobacteria</taxon>
        <taxon>Vibrionales</taxon>
        <taxon>Vibrionaceae</taxon>
        <taxon>Vibrio</taxon>
    </lineage>
</organism>
<evidence type="ECO:0000313" key="3">
    <source>
        <dbReference type="Proteomes" id="UP000779070"/>
    </source>
</evidence>
<proteinExistence type="predicted"/>
<sequence length="319" mass="35761">MDKQVLVNKFQLHYYFNDDSHSMDALVRHQCEAEVIAILFEIAATINEHIQIESEARQEGGLRDIWRVASANAGILSVIVGIASIAIPLLPKSDSELERLQKEELRLSIEERKLRIEKLKAEVRSERVSLKTVSQVAEVVNENYKVITRRSNLFKSLSAYPKVTKLGINGLTASGSDAMPESQISRATFKQFVLPSHRLPIQTIDNAVIEIVSPVLRQGNYRWKGIWQGQNISFSMKDLSFKQDVLSKQISFQHGSSIRCVMDIRSKLDQVGEIVITSFSVVTVLEHGHGVDCHKTAQGGAYHHLRGLEAAQGDLFETT</sequence>
<reference evidence="2 3" key="1">
    <citation type="submission" date="2021-02" db="EMBL/GenBank/DDBJ databases">
        <title>Draft Genome Sequences of 5 Vibrio neptunius Strains Isolated From of Bivalve Hatcheries.</title>
        <authorList>
            <person name="Galvis F."/>
            <person name="Barja J.L."/>
            <person name="Lemos M.L."/>
            <person name="Balado M."/>
        </authorList>
    </citation>
    <scope>NUCLEOTIDE SEQUENCE [LARGE SCALE GENOMIC DNA]</scope>
    <source>
        <strain evidence="2 3">PP-145.98</strain>
    </source>
</reference>
<dbReference type="RefSeq" id="WP_206369312.1">
    <property type="nucleotide sequence ID" value="NZ_CAWPTM010000112.1"/>
</dbReference>
<accession>A0ABS3A1Z8</accession>
<dbReference type="EMBL" id="JAFHLB010000005">
    <property type="protein sequence ID" value="MBN3577208.1"/>
    <property type="molecule type" value="Genomic_DNA"/>
</dbReference>
<evidence type="ECO:0000313" key="2">
    <source>
        <dbReference type="EMBL" id="MBN3577208.1"/>
    </source>
</evidence>
<evidence type="ECO:0000256" key="1">
    <source>
        <dbReference type="SAM" id="Phobius"/>
    </source>
</evidence>
<gene>
    <name evidence="2" type="ORF">JYA62_05935</name>
</gene>
<feature type="transmembrane region" description="Helical" evidence="1">
    <location>
        <begin position="69"/>
        <end position="90"/>
    </location>
</feature>
<name>A0ABS3A1Z8_9VIBR</name>
<keyword evidence="1" id="KW-0812">Transmembrane</keyword>
<comment type="caution">
    <text evidence="2">The sequence shown here is derived from an EMBL/GenBank/DDBJ whole genome shotgun (WGS) entry which is preliminary data.</text>
</comment>